<reference evidence="3" key="1">
    <citation type="journal article" date="2020" name="mSystems">
        <title>Genome- and Community-Level Interaction Insights into Carbon Utilization and Element Cycling Functions of Hydrothermarchaeota in Hydrothermal Sediment.</title>
        <authorList>
            <person name="Zhou Z."/>
            <person name="Liu Y."/>
            <person name="Xu W."/>
            <person name="Pan J."/>
            <person name="Luo Z.H."/>
            <person name="Li M."/>
        </authorList>
    </citation>
    <scope>NUCLEOTIDE SEQUENCE</scope>
    <source>
        <strain evidence="3">SpSt-649</strain>
    </source>
</reference>
<dbReference type="Pfam" id="PF00329">
    <property type="entry name" value="Complex1_30kDa"/>
    <property type="match status" value="1"/>
</dbReference>
<gene>
    <name evidence="3" type="ORF">ENU21_00180</name>
</gene>
<feature type="domain" description="NADH:ubiquinone oxidoreductase 30kDa subunit" evidence="2">
    <location>
        <begin position="31"/>
        <end position="137"/>
    </location>
</feature>
<sequence length="138" mass="15636">MEAREVLRSLEAEGVLSGLRQLRPRRWSAAVEPGNIRRLAERMGSLKAHFSALTCIDLGDRFELIYHFDLEGELVNVSTLVPKALPALPSIADIHPPADFYEREVAEMFGVKFEGAPRSGRLLLPEDWPPGEYPLRRW</sequence>
<comment type="caution">
    <text evidence="3">The sequence shown here is derived from an EMBL/GenBank/DDBJ whole genome shotgun (WGS) entry which is preliminary data.</text>
</comment>
<dbReference type="InterPro" id="IPR037232">
    <property type="entry name" value="NADH_quin_OxRdtase_su_C/D-like"/>
</dbReference>
<dbReference type="Gene3D" id="3.30.460.80">
    <property type="entry name" value="NADH:ubiquinone oxidoreductase, 30kDa subunit"/>
    <property type="match status" value="1"/>
</dbReference>
<dbReference type="InterPro" id="IPR001268">
    <property type="entry name" value="NADH_UbQ_OxRdtase_30kDa_su"/>
</dbReference>
<evidence type="ECO:0000259" key="2">
    <source>
        <dbReference type="Pfam" id="PF00329"/>
    </source>
</evidence>
<comment type="similarity">
    <text evidence="1">Belongs to the complex I 30 kDa subunit family.</text>
</comment>
<dbReference type="PANTHER" id="PTHR10884:SF14">
    <property type="entry name" value="NADH DEHYDROGENASE [UBIQUINONE] IRON-SULFUR PROTEIN 3, MITOCHONDRIAL"/>
    <property type="match status" value="1"/>
</dbReference>
<dbReference type="EMBL" id="DTBQ01000007">
    <property type="protein sequence ID" value="HGM46156.1"/>
    <property type="molecule type" value="Genomic_DNA"/>
</dbReference>
<dbReference type="GO" id="GO:0008137">
    <property type="term" value="F:NADH dehydrogenase (ubiquinone) activity"/>
    <property type="evidence" value="ECO:0007669"/>
    <property type="project" value="InterPro"/>
</dbReference>
<name>A0A7C4D2I3_THEPE</name>
<protein>
    <submittedName>
        <fullName evidence="3">NADH-quinone oxidoreductase subunit C</fullName>
    </submittedName>
</protein>
<evidence type="ECO:0000256" key="1">
    <source>
        <dbReference type="ARBA" id="ARBA00007569"/>
    </source>
</evidence>
<accession>A0A7C4D2I3</accession>
<dbReference type="PANTHER" id="PTHR10884">
    <property type="entry name" value="NADH DEHYDROGENASE UBIQUINONE IRON-SULFUR PROTEIN 3"/>
    <property type="match status" value="1"/>
</dbReference>
<evidence type="ECO:0000313" key="3">
    <source>
        <dbReference type="EMBL" id="HGM46156.1"/>
    </source>
</evidence>
<organism evidence="3">
    <name type="scientific">Thermofilum pendens</name>
    <dbReference type="NCBI Taxonomy" id="2269"/>
    <lineage>
        <taxon>Archaea</taxon>
        <taxon>Thermoproteota</taxon>
        <taxon>Thermoprotei</taxon>
        <taxon>Thermofilales</taxon>
        <taxon>Thermofilaceae</taxon>
        <taxon>Thermofilum</taxon>
    </lineage>
</organism>
<dbReference type="SUPFAM" id="SSF143243">
    <property type="entry name" value="Nqo5-like"/>
    <property type="match status" value="1"/>
</dbReference>
<proteinExistence type="inferred from homology"/>
<dbReference type="AlphaFoldDB" id="A0A7C4D2I3"/>